<evidence type="ECO:0000256" key="2">
    <source>
        <dbReference type="PROSITE-ProRule" id="PRU00035"/>
    </source>
</evidence>
<dbReference type="RefSeq" id="XP_068363475.1">
    <property type="nucleotide sequence ID" value="XM_068501425.1"/>
</dbReference>
<dbReference type="SUPFAM" id="SSF47370">
    <property type="entry name" value="Bromodomain"/>
    <property type="match status" value="1"/>
</dbReference>
<keyword evidence="6" id="KW-1185">Reference proteome</keyword>
<dbReference type="AlphaFoldDB" id="A0A1J4KGJ3"/>
<evidence type="ECO:0000313" key="6">
    <source>
        <dbReference type="Proteomes" id="UP000179807"/>
    </source>
</evidence>
<evidence type="ECO:0000313" key="5">
    <source>
        <dbReference type="EMBL" id="OHT10339.1"/>
    </source>
</evidence>
<feature type="region of interest" description="Disordered" evidence="3">
    <location>
        <begin position="405"/>
        <end position="428"/>
    </location>
</feature>
<protein>
    <recommendedName>
        <fullName evidence="4">Bromo domain-containing protein</fullName>
    </recommendedName>
</protein>
<feature type="compositionally biased region" description="Low complexity" evidence="3">
    <location>
        <begin position="366"/>
        <end position="376"/>
    </location>
</feature>
<feature type="compositionally biased region" description="Polar residues" evidence="3">
    <location>
        <begin position="212"/>
        <end position="226"/>
    </location>
</feature>
<dbReference type="InterPro" id="IPR036427">
    <property type="entry name" value="Bromodomain-like_sf"/>
</dbReference>
<evidence type="ECO:0000256" key="1">
    <source>
        <dbReference type="ARBA" id="ARBA00023117"/>
    </source>
</evidence>
<feature type="domain" description="Bromo" evidence="4">
    <location>
        <begin position="27"/>
        <end position="99"/>
    </location>
</feature>
<dbReference type="Pfam" id="PF00439">
    <property type="entry name" value="Bromodomain"/>
    <property type="match status" value="1"/>
</dbReference>
<feature type="compositionally biased region" description="Low complexity" evidence="3">
    <location>
        <begin position="262"/>
        <end position="286"/>
    </location>
</feature>
<accession>A0A1J4KGJ3</accession>
<sequence length="522" mass="58485">MKLSQSEQQPFTSASYAHAVRIMESLAQCPCAKPFLLPVDPLRDHLLHYYQIITTPIDISLIIDRLLIQKYQTVESWIQDVYLIRDNARAYNGETSFVYQLSLCLMKQFEKRLEEFYVHGGHQWTRTYLSITKKLQKQIKQLPPSLSSLATTITPLASLQNMSPKPANGHGSQNHAFSSYSDSPQTSNFINSPATETKPPRSSKKERRQIDPAQSDSRTPPAQTVQADPPENFLATNYVKKKSQHRQSSVQIYSPNQPLYFPQFPQIQPQPPQQSQISPSSISTSQMVRNEVSSSKLKEPIFPASLTIPPGLPESLPPTLPPAINSSKSALIHQQSKQAQNHGFSRRQSQQFHSISQQSPQPPPVQQQGLQQMQVQRTESSHQGFAIPQRESSLFGGIELSDLPLTLPPATNTNNSNNTNTNTNTNNSFNSSSMGYDHMQMMGMSNQMNMQQTQQHQSSMFGQMPNQIPNYMPGQIQQSSQNQDGRFKVNIFGSSNPLGDFLLGQTISPPEVGQANPQIKKQ</sequence>
<dbReference type="Proteomes" id="UP000179807">
    <property type="component" value="Unassembled WGS sequence"/>
</dbReference>
<dbReference type="GO" id="GO:0000123">
    <property type="term" value="C:histone acetyltransferase complex"/>
    <property type="evidence" value="ECO:0007669"/>
    <property type="project" value="TreeGrafter"/>
</dbReference>
<dbReference type="EMBL" id="MLAK01000615">
    <property type="protein sequence ID" value="OHT10339.1"/>
    <property type="molecule type" value="Genomic_DNA"/>
</dbReference>
<dbReference type="InterPro" id="IPR037800">
    <property type="entry name" value="GCN5"/>
</dbReference>
<dbReference type="GeneID" id="94836129"/>
<dbReference type="PANTHER" id="PTHR45750:SF3">
    <property type="entry name" value="HISTONE ACETYLTRANSFERASE"/>
    <property type="match status" value="1"/>
</dbReference>
<reference evidence="5" key="1">
    <citation type="submission" date="2016-10" db="EMBL/GenBank/DDBJ databases">
        <authorList>
            <person name="Benchimol M."/>
            <person name="Almeida L.G."/>
            <person name="Vasconcelos A.T."/>
            <person name="Perreira-Neves A."/>
            <person name="Rosa I.A."/>
            <person name="Tasca T."/>
            <person name="Bogo M.R."/>
            <person name="de Souza W."/>
        </authorList>
    </citation>
    <scope>NUCLEOTIDE SEQUENCE [LARGE SCALE GENOMIC DNA]</scope>
    <source>
        <strain evidence="5">K</strain>
    </source>
</reference>
<organism evidence="5 6">
    <name type="scientific">Tritrichomonas foetus</name>
    <dbReference type="NCBI Taxonomy" id="1144522"/>
    <lineage>
        <taxon>Eukaryota</taxon>
        <taxon>Metamonada</taxon>
        <taxon>Parabasalia</taxon>
        <taxon>Tritrichomonadida</taxon>
        <taxon>Tritrichomonadidae</taxon>
        <taxon>Tritrichomonas</taxon>
    </lineage>
</organism>
<gene>
    <name evidence="5" type="ORF">TRFO_20479</name>
</gene>
<feature type="region of interest" description="Disordered" evidence="3">
    <location>
        <begin position="502"/>
        <end position="522"/>
    </location>
</feature>
<feature type="compositionally biased region" description="Pro residues" evidence="3">
    <location>
        <begin position="310"/>
        <end position="321"/>
    </location>
</feature>
<dbReference type="CDD" id="cd04369">
    <property type="entry name" value="Bromodomain"/>
    <property type="match status" value="1"/>
</dbReference>
<evidence type="ECO:0000256" key="3">
    <source>
        <dbReference type="SAM" id="MobiDB-lite"/>
    </source>
</evidence>
<feature type="region of interest" description="Disordered" evidence="3">
    <location>
        <begin position="308"/>
        <end position="384"/>
    </location>
</feature>
<feature type="compositionally biased region" description="Polar residues" evidence="3">
    <location>
        <begin position="324"/>
        <end position="347"/>
    </location>
</feature>
<feature type="compositionally biased region" description="Low complexity" evidence="3">
    <location>
        <begin position="411"/>
        <end position="428"/>
    </location>
</feature>
<feature type="region of interest" description="Disordered" evidence="3">
    <location>
        <begin position="160"/>
        <end position="231"/>
    </location>
</feature>
<proteinExistence type="predicted"/>
<dbReference type="GO" id="GO:0010484">
    <property type="term" value="F:histone H3 acetyltransferase activity"/>
    <property type="evidence" value="ECO:0007669"/>
    <property type="project" value="TreeGrafter"/>
</dbReference>
<dbReference type="SMART" id="SM00297">
    <property type="entry name" value="BROMO"/>
    <property type="match status" value="1"/>
</dbReference>
<comment type="caution">
    <text evidence="5">The sequence shown here is derived from an EMBL/GenBank/DDBJ whole genome shotgun (WGS) entry which is preliminary data.</text>
</comment>
<evidence type="ECO:0000259" key="4">
    <source>
        <dbReference type="PROSITE" id="PS50014"/>
    </source>
</evidence>
<name>A0A1J4KGJ3_9EUKA</name>
<dbReference type="InterPro" id="IPR001487">
    <property type="entry name" value="Bromodomain"/>
</dbReference>
<dbReference type="PRINTS" id="PR00503">
    <property type="entry name" value="BROMODOMAIN"/>
</dbReference>
<feature type="compositionally biased region" description="Polar residues" evidence="3">
    <location>
        <begin position="170"/>
        <end position="195"/>
    </location>
</feature>
<dbReference type="GO" id="GO:0045944">
    <property type="term" value="P:positive regulation of transcription by RNA polymerase II"/>
    <property type="evidence" value="ECO:0007669"/>
    <property type="project" value="TreeGrafter"/>
</dbReference>
<dbReference type="Gene3D" id="1.20.920.10">
    <property type="entry name" value="Bromodomain-like"/>
    <property type="match status" value="1"/>
</dbReference>
<dbReference type="PANTHER" id="PTHR45750">
    <property type="entry name" value="GH11602P"/>
    <property type="match status" value="1"/>
</dbReference>
<feature type="compositionally biased region" description="Low complexity" evidence="3">
    <location>
        <begin position="348"/>
        <end position="359"/>
    </location>
</feature>
<keyword evidence="1 2" id="KW-0103">Bromodomain</keyword>
<dbReference type="PROSITE" id="PS50014">
    <property type="entry name" value="BROMODOMAIN_2"/>
    <property type="match status" value="1"/>
</dbReference>
<dbReference type="VEuPathDB" id="TrichDB:TRFO_20479"/>
<feature type="region of interest" description="Disordered" evidence="3">
    <location>
        <begin position="256"/>
        <end position="291"/>
    </location>
</feature>